<dbReference type="AlphaFoldDB" id="A0A8H6WR20"/>
<evidence type="ECO:0000313" key="3">
    <source>
        <dbReference type="Proteomes" id="UP000623467"/>
    </source>
</evidence>
<reference evidence="2" key="1">
    <citation type="submission" date="2020-05" db="EMBL/GenBank/DDBJ databases">
        <title>Mycena genomes resolve the evolution of fungal bioluminescence.</title>
        <authorList>
            <person name="Tsai I.J."/>
        </authorList>
    </citation>
    <scope>NUCLEOTIDE SEQUENCE</scope>
    <source>
        <strain evidence="2">160909Yilan</strain>
    </source>
</reference>
<dbReference type="Pfam" id="PF07985">
    <property type="entry name" value="SRR1"/>
    <property type="match status" value="1"/>
</dbReference>
<dbReference type="OrthoDB" id="3033577at2759"/>
<gene>
    <name evidence="2" type="ORF">MSAN_02503300</name>
</gene>
<proteinExistence type="predicted"/>
<evidence type="ECO:0000313" key="2">
    <source>
        <dbReference type="EMBL" id="KAF7326597.1"/>
    </source>
</evidence>
<protein>
    <submittedName>
        <fullName evidence="2">SRR1 domain-containing protein</fullName>
    </submittedName>
</protein>
<dbReference type="InterPro" id="IPR012942">
    <property type="entry name" value="SRR1-like"/>
</dbReference>
<evidence type="ECO:0000259" key="1">
    <source>
        <dbReference type="Pfam" id="PF07985"/>
    </source>
</evidence>
<dbReference type="Proteomes" id="UP000623467">
    <property type="component" value="Unassembled WGS sequence"/>
</dbReference>
<name>A0A8H6WR20_9AGAR</name>
<sequence>MPRTILVHPRNPTWRLRLHPTSPIFTQKCVVHGPSCPDAPSIRLHHVPGVWTQDDRDAHPAWTHDLVDRCAAASHRCDDICRSLEKTHEKTPSLQVSLGEPTIFDEIAYFHGSPHWDAHWKSSPDFTLHLALTPMLTPSQTALVTKHLHQIGEYYAMMDTAGFFAKTADFVNAVFRSAHPQRPPYPTSAFGAGFSGFDRIDGRGWDRAGYRNTEDHSQNDWELRSTYQIAYFIALGRTFQIPAGHLVAYDPCYSLVDTVLLATLGVRALRKRDPRLKRLRKFTNPTLFYAPGAEQFVITDAITRANPIENLIILAGDATWCGSATADFTGSYALMRPPEYITTSNGEAPCGEDNCLQWIPRSRVDAFNRARGPAREPNVRQMVMPDGSLEPDD</sequence>
<keyword evidence="3" id="KW-1185">Reference proteome</keyword>
<dbReference type="EMBL" id="JACAZH010000096">
    <property type="protein sequence ID" value="KAF7326597.1"/>
    <property type="molecule type" value="Genomic_DNA"/>
</dbReference>
<accession>A0A8H6WR20</accession>
<organism evidence="2 3">
    <name type="scientific">Mycena sanguinolenta</name>
    <dbReference type="NCBI Taxonomy" id="230812"/>
    <lineage>
        <taxon>Eukaryota</taxon>
        <taxon>Fungi</taxon>
        <taxon>Dikarya</taxon>
        <taxon>Basidiomycota</taxon>
        <taxon>Agaricomycotina</taxon>
        <taxon>Agaricomycetes</taxon>
        <taxon>Agaricomycetidae</taxon>
        <taxon>Agaricales</taxon>
        <taxon>Marasmiineae</taxon>
        <taxon>Mycenaceae</taxon>
        <taxon>Mycena</taxon>
    </lineage>
</organism>
<feature type="domain" description="SRR1-like" evidence="1">
    <location>
        <begin position="223"/>
        <end position="318"/>
    </location>
</feature>
<comment type="caution">
    <text evidence="2">The sequence shown here is derived from an EMBL/GenBank/DDBJ whole genome shotgun (WGS) entry which is preliminary data.</text>
</comment>